<keyword evidence="5" id="KW-0812">Transmembrane</keyword>
<dbReference type="Pfam" id="PF00691">
    <property type="entry name" value="OmpA"/>
    <property type="match status" value="1"/>
</dbReference>
<reference evidence="7 8" key="1">
    <citation type="submission" date="2020-05" db="EMBL/GenBank/DDBJ databases">
        <title>Complete genome sequencing of Campylobacter and Arcobacter type strains.</title>
        <authorList>
            <person name="Miller W.G."/>
            <person name="Yee E."/>
        </authorList>
    </citation>
    <scope>NUCLEOTIDE SEQUENCE [LARGE SCALE GENOMIC DNA]</scope>
    <source>
        <strain evidence="7 8">LMG 21996</strain>
    </source>
</reference>
<name>A0A7L5JSI5_9BACT</name>
<evidence type="ECO:0000256" key="1">
    <source>
        <dbReference type="ARBA" id="ARBA00004442"/>
    </source>
</evidence>
<dbReference type="EMBL" id="CP054051">
    <property type="protein sequence ID" value="QKJ28172.1"/>
    <property type="molecule type" value="Genomic_DNA"/>
</dbReference>
<dbReference type="InterPro" id="IPR006665">
    <property type="entry name" value="OmpA-like"/>
</dbReference>
<evidence type="ECO:0000313" key="8">
    <source>
        <dbReference type="Proteomes" id="UP000509513"/>
    </source>
</evidence>
<dbReference type="Gene3D" id="3.30.1330.60">
    <property type="entry name" value="OmpA-like domain"/>
    <property type="match status" value="1"/>
</dbReference>
<keyword evidence="3" id="KW-0998">Cell outer membrane</keyword>
<sequence length="310" mass="35181">MTLFKKITYFLIIFVILNIITIYNYDYITGGNKNIPFNFTIEKKDNILNISGVFPNENDSKIVLNSLKIDKSDNIIYDDNTSIDSLLIEKLKPFIEKFKEDSINGSKIIYNSNGLYVIADLKSDESIKALNEINSKNNLFATLNMKVLVKDEKALSKEIEEIKSIVEKDDKKEEVIAPAVVEQVPTIKNIQEQVNNILKTNKITFARASTNLTPESIKTVEEIAKILKNHKYEIEVGGHTDSKGNPTLNQNLSEKRAQSVKDSLINFGINKDSIKSFGYGNKFPIAQEDELGLSEENRRVEIILKEKEVK</sequence>
<dbReference type="PANTHER" id="PTHR30329">
    <property type="entry name" value="STATOR ELEMENT OF FLAGELLAR MOTOR COMPLEX"/>
    <property type="match status" value="1"/>
</dbReference>
<dbReference type="InterPro" id="IPR006690">
    <property type="entry name" value="OMPA-like_CS"/>
</dbReference>
<dbReference type="PROSITE" id="PS01068">
    <property type="entry name" value="OMPA_1"/>
    <property type="match status" value="1"/>
</dbReference>
<evidence type="ECO:0000256" key="5">
    <source>
        <dbReference type="SAM" id="Phobius"/>
    </source>
</evidence>
<dbReference type="PRINTS" id="PR01021">
    <property type="entry name" value="OMPADOMAIN"/>
</dbReference>
<dbReference type="PROSITE" id="PS51123">
    <property type="entry name" value="OMPA_2"/>
    <property type="match status" value="1"/>
</dbReference>
<evidence type="ECO:0000313" key="7">
    <source>
        <dbReference type="EMBL" id="QKJ28172.1"/>
    </source>
</evidence>
<dbReference type="Proteomes" id="UP000509513">
    <property type="component" value="Chromosome"/>
</dbReference>
<evidence type="ECO:0000259" key="6">
    <source>
        <dbReference type="PROSITE" id="PS51123"/>
    </source>
</evidence>
<feature type="domain" description="OmpA-like" evidence="6">
    <location>
        <begin position="192"/>
        <end position="308"/>
    </location>
</feature>
<dbReference type="SUPFAM" id="SSF103088">
    <property type="entry name" value="OmpA-like"/>
    <property type="match status" value="1"/>
</dbReference>
<dbReference type="AlphaFoldDB" id="A0A7L5JSI5"/>
<evidence type="ECO:0000256" key="2">
    <source>
        <dbReference type="ARBA" id="ARBA00023136"/>
    </source>
</evidence>
<dbReference type="RefSeq" id="WP_024774297.1">
    <property type="nucleotide sequence ID" value="NZ_CP054051.1"/>
</dbReference>
<dbReference type="CDD" id="cd07185">
    <property type="entry name" value="OmpA_C-like"/>
    <property type="match status" value="1"/>
</dbReference>
<dbReference type="PANTHER" id="PTHR30329:SF21">
    <property type="entry name" value="LIPOPROTEIN YIAD-RELATED"/>
    <property type="match status" value="1"/>
</dbReference>
<keyword evidence="2 4" id="KW-0472">Membrane</keyword>
<evidence type="ECO:0000256" key="3">
    <source>
        <dbReference type="ARBA" id="ARBA00023237"/>
    </source>
</evidence>
<dbReference type="InterPro" id="IPR036737">
    <property type="entry name" value="OmpA-like_sf"/>
</dbReference>
<comment type="subcellular location">
    <subcellularLocation>
        <location evidence="1">Cell outer membrane</location>
    </subcellularLocation>
</comment>
<dbReference type="InterPro" id="IPR050330">
    <property type="entry name" value="Bact_OuterMem_StrucFunc"/>
</dbReference>
<dbReference type="KEGG" id="acib:ACBT_2292"/>
<proteinExistence type="predicted"/>
<dbReference type="GO" id="GO:0009279">
    <property type="term" value="C:cell outer membrane"/>
    <property type="evidence" value="ECO:0007669"/>
    <property type="project" value="UniProtKB-SubCell"/>
</dbReference>
<gene>
    <name evidence="7" type="ORF">ACBT_2292</name>
</gene>
<organism evidence="7 8">
    <name type="scientific">Aliarcobacter cibarius</name>
    <dbReference type="NCBI Taxonomy" id="255507"/>
    <lineage>
        <taxon>Bacteria</taxon>
        <taxon>Pseudomonadati</taxon>
        <taxon>Campylobacterota</taxon>
        <taxon>Epsilonproteobacteria</taxon>
        <taxon>Campylobacterales</taxon>
        <taxon>Arcobacteraceae</taxon>
        <taxon>Aliarcobacter</taxon>
    </lineage>
</organism>
<dbReference type="InterPro" id="IPR006664">
    <property type="entry name" value="OMP_bac"/>
</dbReference>
<evidence type="ECO:0000256" key="4">
    <source>
        <dbReference type="PROSITE-ProRule" id="PRU00473"/>
    </source>
</evidence>
<keyword evidence="5" id="KW-1133">Transmembrane helix</keyword>
<feature type="transmembrane region" description="Helical" evidence="5">
    <location>
        <begin position="7"/>
        <end position="25"/>
    </location>
</feature>
<protein>
    <submittedName>
        <fullName evidence="7">OmpA domain-containing protein</fullName>
    </submittedName>
</protein>
<accession>A0A7L5JSI5</accession>